<evidence type="ECO:0000313" key="1">
    <source>
        <dbReference type="EMBL" id="KKP69907.1"/>
    </source>
</evidence>
<protein>
    <recommendedName>
        <fullName evidence="3">Phosphoribosyl-ATP pyrophosphohydrolase</fullName>
    </recommendedName>
</protein>
<dbReference type="AlphaFoldDB" id="A0A0G0ERF6"/>
<dbReference type="CDD" id="cd11532">
    <property type="entry name" value="NTP-PPase_COG4997"/>
    <property type="match status" value="1"/>
</dbReference>
<dbReference type="PATRIC" id="fig|1618350.3.peg.332"/>
<dbReference type="STRING" id="1618350.UR67_C0002G0027"/>
<organism evidence="1 2">
    <name type="scientific">candidate division CPR3 bacterium GW2011_GWF2_35_18</name>
    <dbReference type="NCBI Taxonomy" id="1618350"/>
    <lineage>
        <taxon>Bacteria</taxon>
        <taxon>Bacteria division CPR3</taxon>
    </lineage>
</organism>
<dbReference type="InterPro" id="IPR038735">
    <property type="entry name" value="MSMEG_1276-like_NTP-PPase_dom"/>
</dbReference>
<evidence type="ECO:0008006" key="3">
    <source>
        <dbReference type="Google" id="ProtNLM"/>
    </source>
</evidence>
<gene>
    <name evidence="1" type="ORF">UR67_C0002G0027</name>
</gene>
<evidence type="ECO:0000313" key="2">
    <source>
        <dbReference type="Proteomes" id="UP000034581"/>
    </source>
</evidence>
<dbReference type="EMBL" id="LBQB01000002">
    <property type="protein sequence ID" value="KKP69907.1"/>
    <property type="molecule type" value="Genomic_DNA"/>
</dbReference>
<accession>A0A0G0ERF6</accession>
<name>A0A0G0ERF6_UNCC3</name>
<proteinExistence type="predicted"/>
<comment type="caution">
    <text evidence="1">The sequence shown here is derived from an EMBL/GenBank/DDBJ whole genome shotgun (WGS) entry which is preliminary data.</text>
</comment>
<dbReference type="Proteomes" id="UP000034581">
    <property type="component" value="Unassembled WGS sequence"/>
</dbReference>
<reference evidence="1 2" key="1">
    <citation type="journal article" date="2015" name="Nature">
        <title>rRNA introns, odd ribosomes, and small enigmatic genomes across a large radiation of phyla.</title>
        <authorList>
            <person name="Brown C.T."/>
            <person name="Hug L.A."/>
            <person name="Thomas B.C."/>
            <person name="Sharon I."/>
            <person name="Castelle C.J."/>
            <person name="Singh A."/>
            <person name="Wilkins M.J."/>
            <person name="Williams K.H."/>
            <person name="Banfield J.F."/>
        </authorList>
    </citation>
    <scope>NUCLEOTIDE SEQUENCE [LARGE SCALE GENOMIC DNA]</scope>
</reference>
<sequence>MKYHKLVRDKIPEIIEKAGLKPRIKTLSDSEFSIELEKKLEEEMHEYLESHELEELIDIEEVILKLIKVKGVKKEDFEKLRENKKKKRGAFDKKIFLIETTD</sequence>